<comment type="caution">
    <text evidence="1">The sequence shown here is derived from an EMBL/GenBank/DDBJ whole genome shotgun (WGS) entry which is preliminary data.</text>
</comment>
<gene>
    <name evidence="1" type="ORF">MENTE1834_LOCUS43916</name>
</gene>
<protein>
    <submittedName>
        <fullName evidence="1">Uncharacterized protein</fullName>
    </submittedName>
</protein>
<evidence type="ECO:0000313" key="2">
    <source>
        <dbReference type="Proteomes" id="UP001497535"/>
    </source>
</evidence>
<keyword evidence="2" id="KW-1185">Reference proteome</keyword>
<dbReference type="Proteomes" id="UP001497535">
    <property type="component" value="Unassembled WGS sequence"/>
</dbReference>
<sequence length="598" mass="67173">MNPSTSTKFTLLQKILLNRSIYLTRLASFLPNDVIEASSLHEEIPGNEPKHVHEMVGRKRLTRVVYGSGLCSTGALAIEKLLTPPVLKQCLFQPMRIIRMNTRKIRFIAAGCGFSLFASNIELYGSGLNNFYQISGPKRRDEDERPNLESGYAGRNEAEMWYIHGRKIVLPEDIGNIRCISAGRMHSVVLTDSNKIFCFGSNSHGQCGADPLEHPVVTHDKQHELKEMDVSTILEEDVEIVKVHASLDTSFALCSNGKLFAWGLGTDGQLGNGNDQFQWKPSLVRGDLEGERIVEIGGSTEFIFLPQQVPFKLGKIVGAEATGVSWFFNSKYFKIFPSIVCNSDGQVFTWGSHVLGFGPKVEKLTKPMQIDPPLFTSAMNEKNWVVKVFAGGSCMGALTEAGHLFTWGSNKHGVLALSHRNHQYFPFQVSFAESIKDASFGPHHSLFLTNKQTTENSEANKLHKNIFCDGCHKEIRGRRYKCLVCTDFDLCHLCEQKNEHFGHAMMRLVTPKTLLPDFVRAQFEDHHFKQQKPSTSQQGTLNQKKSVVKPKKKKSSKKIPPKKIIQKITTRKITLPTTMRICKRSNIKEEPVSDVLQV</sequence>
<reference evidence="1" key="1">
    <citation type="submission" date="2023-11" db="EMBL/GenBank/DDBJ databases">
        <authorList>
            <person name="Poullet M."/>
        </authorList>
    </citation>
    <scope>NUCLEOTIDE SEQUENCE</scope>
    <source>
        <strain evidence="1">E1834</strain>
    </source>
</reference>
<dbReference type="EMBL" id="CAVMJV010000128">
    <property type="protein sequence ID" value="CAK5108334.1"/>
    <property type="molecule type" value="Genomic_DNA"/>
</dbReference>
<accession>A0ACB1AWM8</accession>
<name>A0ACB1AWM8_MELEN</name>
<proteinExistence type="predicted"/>
<evidence type="ECO:0000313" key="1">
    <source>
        <dbReference type="EMBL" id="CAK5108334.1"/>
    </source>
</evidence>
<organism evidence="1 2">
    <name type="scientific">Meloidogyne enterolobii</name>
    <name type="common">Root-knot nematode worm</name>
    <name type="synonym">Meloidogyne mayaguensis</name>
    <dbReference type="NCBI Taxonomy" id="390850"/>
    <lineage>
        <taxon>Eukaryota</taxon>
        <taxon>Metazoa</taxon>
        <taxon>Ecdysozoa</taxon>
        <taxon>Nematoda</taxon>
        <taxon>Chromadorea</taxon>
        <taxon>Rhabditida</taxon>
        <taxon>Tylenchina</taxon>
        <taxon>Tylenchomorpha</taxon>
        <taxon>Tylenchoidea</taxon>
        <taxon>Meloidogynidae</taxon>
        <taxon>Meloidogyninae</taxon>
        <taxon>Meloidogyne</taxon>
    </lineage>
</organism>